<dbReference type="PANTHER" id="PTHR47917">
    <property type="match status" value="1"/>
</dbReference>
<organism evidence="2 3">
    <name type="scientific">Streptomyces montanisoli</name>
    <dbReference type="NCBI Taxonomy" id="2798581"/>
    <lineage>
        <taxon>Bacteria</taxon>
        <taxon>Bacillati</taxon>
        <taxon>Actinomycetota</taxon>
        <taxon>Actinomycetes</taxon>
        <taxon>Kitasatosporales</taxon>
        <taxon>Streptomycetaceae</taxon>
        <taxon>Streptomyces</taxon>
    </lineage>
</organism>
<dbReference type="Pfam" id="PF01996">
    <property type="entry name" value="F420_ligase"/>
    <property type="match status" value="1"/>
</dbReference>
<dbReference type="PANTHER" id="PTHR47917:SF1">
    <property type="entry name" value="COENZYME F420:L-GLUTAMATE LIGASE"/>
    <property type="match status" value="1"/>
</dbReference>
<evidence type="ECO:0000313" key="2">
    <source>
        <dbReference type="EMBL" id="MBP0460841.1"/>
    </source>
</evidence>
<dbReference type="RefSeq" id="WP_209343583.1">
    <property type="nucleotide sequence ID" value="NZ_JAGIQL010000138.1"/>
</dbReference>
<keyword evidence="2" id="KW-0436">Ligase</keyword>
<evidence type="ECO:0000259" key="1">
    <source>
        <dbReference type="Pfam" id="PF01996"/>
    </source>
</evidence>
<dbReference type="InterPro" id="IPR002847">
    <property type="entry name" value="F420-0_gamma-glut_ligase-dom"/>
</dbReference>
<dbReference type="Proteomes" id="UP000670475">
    <property type="component" value="Unassembled WGS sequence"/>
</dbReference>
<evidence type="ECO:0000313" key="3">
    <source>
        <dbReference type="Proteomes" id="UP000670475"/>
    </source>
</evidence>
<dbReference type="AlphaFoldDB" id="A0A940MII4"/>
<dbReference type="Gene3D" id="3.30.1330.100">
    <property type="entry name" value="CofE-like"/>
    <property type="match status" value="1"/>
</dbReference>
<feature type="domain" description="Coenzyme F420:L-glutamate ligase-like" evidence="1">
    <location>
        <begin position="16"/>
        <end position="223"/>
    </location>
</feature>
<accession>A0A940MII4</accession>
<dbReference type="EMBL" id="JAGIQL010000138">
    <property type="protein sequence ID" value="MBP0460841.1"/>
    <property type="molecule type" value="Genomic_DNA"/>
</dbReference>
<comment type="caution">
    <text evidence="2">The sequence shown here is derived from an EMBL/GenBank/DDBJ whole genome shotgun (WGS) entry which is preliminary data.</text>
</comment>
<protein>
    <submittedName>
        <fullName evidence="2">Coenzyme F420-0:L-glutamate ligase</fullName>
    </submittedName>
</protein>
<dbReference type="Gene3D" id="3.90.1660.10">
    <property type="entry name" value="CofE-like domain"/>
    <property type="match status" value="1"/>
</dbReference>
<dbReference type="SUPFAM" id="SSF144010">
    <property type="entry name" value="CofE-like"/>
    <property type="match status" value="1"/>
</dbReference>
<keyword evidence="3" id="KW-1185">Reference proteome</keyword>
<proteinExistence type="predicted"/>
<reference evidence="2" key="1">
    <citation type="submission" date="2021-03" db="EMBL/GenBank/DDBJ databases">
        <title>Whole genome sequence of Streptomyces bomunensis MMS17-BM035.</title>
        <authorList>
            <person name="Lee J.H."/>
        </authorList>
    </citation>
    <scope>NUCLEOTIDE SEQUENCE</scope>
    <source>
        <strain evidence="2">MMS17-BM035</strain>
    </source>
</reference>
<dbReference type="GO" id="GO:0052618">
    <property type="term" value="F:coenzyme F420-0:L-glutamate ligase activity"/>
    <property type="evidence" value="ECO:0007669"/>
    <property type="project" value="TreeGrafter"/>
</dbReference>
<sequence length="248" mass="25711">MTTPTSSFTAFALEPFPELQPGADLASAITDALTHTGTTLQTGDIVVVASKVVSIAEQRYVDLAGIHPSHEAEELSATTGKPAEVVQLILDNSTEHFLATERGPIIARHTLGYQLTSAGIDRAGAEGAWLLPVDPDASARALRDALVACTSADVAVVIADSDGRADRRGATCISIGAAGIAPLRITEHHGKRQEETLADMITGAAGIILGQRGRGAPVAVLRGIAYTPSGEGVAAMLHRTPAHAHHSR</sequence>
<gene>
    <name evidence="2" type="ORF">JFN87_25715</name>
</gene>
<name>A0A940MII4_9ACTN</name>